<dbReference type="Proteomes" id="UP000233551">
    <property type="component" value="Unassembled WGS sequence"/>
</dbReference>
<sequence>MPKIPRDFLIPRRDMSKDGSKRDFAARTPCTKQILALSTRCSPRRVVRLFPEFNEAKRAAVEEIGFGGLLQLPRTRLGRDLCRFIIDCYDPDRCMIVLLGRPKAVTLDEVNRVLGVNSTGPPVHPKGEVAELMKEIMKSPGKLHCSCLGRLLADPNQLADKKFKRIVVLFLIGTIFCTKSDINVPREYLHSVVDVSKIGAYNRAQLILDKLSEGARNYKKAKQTYMMCFAFFLMEYIQFLSLIFLRFPTSLQMLYFDNLKLGEQVHCMIAPCLAWAYDELPNDFTGCATDDG</sequence>
<comment type="caution">
    <text evidence="2">The sequence shown here is derived from an EMBL/GenBank/DDBJ whole genome shotgun (WGS) entry which is preliminary data.</text>
</comment>
<name>A0A2I0IJ50_PUNGR</name>
<dbReference type="EMBL" id="PGOL01002957">
    <property type="protein sequence ID" value="PKI44017.1"/>
    <property type="molecule type" value="Genomic_DNA"/>
</dbReference>
<evidence type="ECO:0000313" key="3">
    <source>
        <dbReference type="Proteomes" id="UP000233551"/>
    </source>
</evidence>
<keyword evidence="1" id="KW-0812">Transmembrane</keyword>
<reference evidence="2 3" key="1">
    <citation type="submission" date="2017-11" db="EMBL/GenBank/DDBJ databases">
        <title>De-novo sequencing of pomegranate (Punica granatum L.) genome.</title>
        <authorList>
            <person name="Akparov Z."/>
            <person name="Amiraslanov A."/>
            <person name="Hajiyeva S."/>
            <person name="Abbasov M."/>
            <person name="Kaur K."/>
            <person name="Hamwieh A."/>
            <person name="Solovyev V."/>
            <person name="Salamov A."/>
            <person name="Braich B."/>
            <person name="Kosarev P."/>
            <person name="Mahmoud A."/>
            <person name="Hajiyev E."/>
            <person name="Babayeva S."/>
            <person name="Izzatullayeva V."/>
            <person name="Mammadov A."/>
            <person name="Mammadov A."/>
            <person name="Sharifova S."/>
            <person name="Ojaghi J."/>
            <person name="Eynullazada K."/>
            <person name="Bayramov B."/>
            <person name="Abdulazimova A."/>
            <person name="Shahmuradov I."/>
        </authorList>
    </citation>
    <scope>NUCLEOTIDE SEQUENCE [LARGE SCALE GENOMIC DNA]</scope>
    <source>
        <strain evidence="3">cv. AG2017</strain>
        <tissue evidence="2">Leaf</tissue>
    </source>
</reference>
<keyword evidence="1" id="KW-0472">Membrane</keyword>
<dbReference type="PANTHER" id="PTHR34835">
    <property type="entry name" value="OS07G0283600 PROTEIN-RELATED"/>
    <property type="match status" value="1"/>
</dbReference>
<dbReference type="AlphaFoldDB" id="A0A2I0IJ50"/>
<organism evidence="2 3">
    <name type="scientific">Punica granatum</name>
    <name type="common">Pomegranate</name>
    <dbReference type="NCBI Taxonomy" id="22663"/>
    <lineage>
        <taxon>Eukaryota</taxon>
        <taxon>Viridiplantae</taxon>
        <taxon>Streptophyta</taxon>
        <taxon>Embryophyta</taxon>
        <taxon>Tracheophyta</taxon>
        <taxon>Spermatophyta</taxon>
        <taxon>Magnoliopsida</taxon>
        <taxon>eudicotyledons</taxon>
        <taxon>Gunneridae</taxon>
        <taxon>Pentapetalae</taxon>
        <taxon>rosids</taxon>
        <taxon>malvids</taxon>
        <taxon>Myrtales</taxon>
        <taxon>Lythraceae</taxon>
        <taxon>Punica</taxon>
    </lineage>
</organism>
<keyword evidence="1" id="KW-1133">Transmembrane helix</keyword>
<evidence type="ECO:0000256" key="1">
    <source>
        <dbReference type="SAM" id="Phobius"/>
    </source>
</evidence>
<protein>
    <submittedName>
        <fullName evidence="2">Uncharacterized protein</fullName>
    </submittedName>
</protein>
<gene>
    <name evidence="2" type="ORF">CRG98_035602</name>
</gene>
<dbReference type="PANTHER" id="PTHR34835:SF34">
    <property type="entry name" value="OS08G0555500 PROTEIN"/>
    <property type="match status" value="1"/>
</dbReference>
<proteinExistence type="predicted"/>
<accession>A0A2I0IJ50</accession>
<feature type="transmembrane region" description="Helical" evidence="1">
    <location>
        <begin position="225"/>
        <end position="247"/>
    </location>
</feature>
<evidence type="ECO:0000313" key="2">
    <source>
        <dbReference type="EMBL" id="PKI44017.1"/>
    </source>
</evidence>
<dbReference type="STRING" id="22663.A0A2I0IJ50"/>
<keyword evidence="3" id="KW-1185">Reference proteome</keyword>